<sequence>MGDGLLFGYTVEENDGTFVITLSGKLAVPILQDIGANMGRKNGRDSDVPALFPFSALASNAVHLTAQDAEGAAAGQTNLEEIFGQGFDRDFAEFDQQLDQYRQLLRHYGDAAAGAEAASPEDESKSKKSSQKT</sequence>
<feature type="region of interest" description="Disordered" evidence="1">
    <location>
        <begin position="112"/>
        <end position="133"/>
    </location>
</feature>
<protein>
    <submittedName>
        <fullName evidence="2">Uncharacterized protein</fullName>
    </submittedName>
</protein>
<keyword evidence="3" id="KW-1185">Reference proteome</keyword>
<organism evidence="2 3">
    <name type="scientific">Nitratireductor arenosus</name>
    <dbReference type="NCBI Taxonomy" id="2682096"/>
    <lineage>
        <taxon>Bacteria</taxon>
        <taxon>Pseudomonadati</taxon>
        <taxon>Pseudomonadota</taxon>
        <taxon>Alphaproteobacteria</taxon>
        <taxon>Hyphomicrobiales</taxon>
        <taxon>Phyllobacteriaceae</taxon>
        <taxon>Nitratireductor</taxon>
    </lineage>
</organism>
<dbReference type="RefSeq" id="WP_156713318.1">
    <property type="nucleotide sequence ID" value="NZ_WPHG01000003.1"/>
</dbReference>
<dbReference type="Proteomes" id="UP000463224">
    <property type="component" value="Unassembled WGS sequence"/>
</dbReference>
<reference evidence="2 3" key="1">
    <citation type="submission" date="2019-12" db="EMBL/GenBank/DDBJ databases">
        <title>Nitratireductor arenosus sp. nov., Isolated from sea sand, Jeju island, South Korea.</title>
        <authorList>
            <person name="Kim W."/>
        </authorList>
    </citation>
    <scope>NUCLEOTIDE SEQUENCE [LARGE SCALE GENOMIC DNA]</scope>
    <source>
        <strain evidence="2 3">CAU 1489</strain>
    </source>
</reference>
<evidence type="ECO:0000313" key="2">
    <source>
        <dbReference type="EMBL" id="MVA98373.1"/>
    </source>
</evidence>
<evidence type="ECO:0000256" key="1">
    <source>
        <dbReference type="SAM" id="MobiDB-lite"/>
    </source>
</evidence>
<evidence type="ECO:0000313" key="3">
    <source>
        <dbReference type="Proteomes" id="UP000463224"/>
    </source>
</evidence>
<comment type="caution">
    <text evidence="2">The sequence shown here is derived from an EMBL/GenBank/DDBJ whole genome shotgun (WGS) entry which is preliminary data.</text>
</comment>
<proteinExistence type="predicted"/>
<dbReference type="AlphaFoldDB" id="A0A844QK42"/>
<dbReference type="EMBL" id="WPHG01000003">
    <property type="protein sequence ID" value="MVA98373.1"/>
    <property type="molecule type" value="Genomic_DNA"/>
</dbReference>
<accession>A0A844QK42</accession>
<name>A0A844QK42_9HYPH</name>
<gene>
    <name evidence="2" type="ORF">GN330_14080</name>
</gene>